<sequence length="97" mass="10777">MVEIQCTQCKAFIARYKGSGELDLLLLDKVIKPIFLKELGSSAKPDLPLLICHECGNKLGKPTINGKGQFAYKMIKGSFRKKGIIKAMTPSPHTSWR</sequence>
<accession>A0A381ZHI7</accession>
<evidence type="ECO:0000313" key="1">
    <source>
        <dbReference type="EMBL" id="SVA88441.1"/>
    </source>
</evidence>
<dbReference type="AlphaFoldDB" id="A0A381ZHI7"/>
<protein>
    <submittedName>
        <fullName evidence="1">Uncharacterized protein</fullName>
    </submittedName>
</protein>
<proteinExistence type="predicted"/>
<name>A0A381ZHI7_9ZZZZ</name>
<organism evidence="1">
    <name type="scientific">marine metagenome</name>
    <dbReference type="NCBI Taxonomy" id="408172"/>
    <lineage>
        <taxon>unclassified sequences</taxon>
        <taxon>metagenomes</taxon>
        <taxon>ecological metagenomes</taxon>
    </lineage>
</organism>
<gene>
    <name evidence="1" type="ORF">METZ01_LOCUS141295</name>
</gene>
<dbReference type="EMBL" id="UINC01021262">
    <property type="protein sequence ID" value="SVA88441.1"/>
    <property type="molecule type" value="Genomic_DNA"/>
</dbReference>
<reference evidence="1" key="1">
    <citation type="submission" date="2018-05" db="EMBL/GenBank/DDBJ databases">
        <authorList>
            <person name="Lanie J.A."/>
            <person name="Ng W.-L."/>
            <person name="Kazmierczak K.M."/>
            <person name="Andrzejewski T.M."/>
            <person name="Davidsen T.M."/>
            <person name="Wayne K.J."/>
            <person name="Tettelin H."/>
            <person name="Glass J.I."/>
            <person name="Rusch D."/>
            <person name="Podicherti R."/>
            <person name="Tsui H.-C.T."/>
            <person name="Winkler M.E."/>
        </authorList>
    </citation>
    <scope>NUCLEOTIDE SEQUENCE</scope>
</reference>